<keyword evidence="3" id="KW-1185">Reference proteome</keyword>
<protein>
    <submittedName>
        <fullName evidence="2">Uncharacterized protein</fullName>
    </submittedName>
</protein>
<sequence length="111" mass="12357">MDTRPMDGKMDGKDDADSSRNGMESIERFDIPAGQGSDGGYDQFENSFRDVSSVFDALQRLSGRGVAEDAIDHSLNWLILSAWSNLDKMKELQDDIINRLQEIKKATGISN</sequence>
<dbReference type="RefSeq" id="WP_085051096.1">
    <property type="nucleotide sequence ID" value="NZ_LNQR01000022.1"/>
</dbReference>
<gene>
    <name evidence="2" type="ORF">ASN18_0568</name>
</gene>
<accession>A0ABR5SIB7</accession>
<name>A0ABR5SIB7_9BACT</name>
<reference evidence="2 3" key="1">
    <citation type="submission" date="2015-11" db="EMBL/GenBank/DDBJ databases">
        <authorList>
            <person name="Lin W."/>
        </authorList>
    </citation>
    <scope>NUCLEOTIDE SEQUENCE [LARGE SCALE GENOMIC DNA]</scope>
    <source>
        <strain evidence="2 3">HCH-1</strain>
    </source>
</reference>
<dbReference type="EMBL" id="LNQR01000022">
    <property type="protein sequence ID" value="KWT92164.1"/>
    <property type="molecule type" value="Genomic_DNA"/>
</dbReference>
<feature type="region of interest" description="Disordered" evidence="1">
    <location>
        <begin position="1"/>
        <end position="43"/>
    </location>
</feature>
<organism evidence="2 3">
    <name type="scientific">Candidatus Magnetominusculus xianensis</name>
    <dbReference type="NCBI Taxonomy" id="1748249"/>
    <lineage>
        <taxon>Bacteria</taxon>
        <taxon>Pseudomonadati</taxon>
        <taxon>Nitrospirota</taxon>
        <taxon>Nitrospiria</taxon>
        <taxon>Nitrospirales</taxon>
        <taxon>Nitrospiraceae</taxon>
        <taxon>Candidatus Magnetominusculus</taxon>
    </lineage>
</organism>
<evidence type="ECO:0000313" key="3">
    <source>
        <dbReference type="Proteomes" id="UP000060487"/>
    </source>
</evidence>
<evidence type="ECO:0000256" key="1">
    <source>
        <dbReference type="SAM" id="MobiDB-lite"/>
    </source>
</evidence>
<comment type="caution">
    <text evidence="2">The sequence shown here is derived from an EMBL/GenBank/DDBJ whole genome shotgun (WGS) entry which is preliminary data.</text>
</comment>
<dbReference type="Proteomes" id="UP000060487">
    <property type="component" value="Unassembled WGS sequence"/>
</dbReference>
<evidence type="ECO:0000313" key="2">
    <source>
        <dbReference type="EMBL" id="KWT92164.1"/>
    </source>
</evidence>
<feature type="compositionally biased region" description="Basic and acidic residues" evidence="1">
    <location>
        <begin position="1"/>
        <end position="18"/>
    </location>
</feature>
<proteinExistence type="predicted"/>